<dbReference type="AlphaFoldDB" id="B3DUM0"/>
<gene>
    <name evidence="1" type="ordered locus">Minf_0968</name>
</gene>
<proteinExistence type="predicted"/>
<protein>
    <submittedName>
        <fullName evidence="1">Uncharacterized protein</fullName>
    </submittedName>
</protein>
<sequence>MEIFSAEGAGKGETAACAMNTLFLVTGKRVFLIFSLERISSSEQFITMDLYIFYSIFPNLEELSSFLKNCSLELYSS</sequence>
<accession>B3DUM0</accession>
<dbReference type="Proteomes" id="UP000009149">
    <property type="component" value="Chromosome"/>
</dbReference>
<dbReference type="KEGG" id="min:Minf_0968"/>
<dbReference type="HOGENOM" id="CLU_2634029_0_0_0"/>
<dbReference type="EMBL" id="CP000975">
    <property type="protein sequence ID" value="ACD83023.1"/>
    <property type="molecule type" value="Genomic_DNA"/>
</dbReference>
<evidence type="ECO:0000313" key="2">
    <source>
        <dbReference type="Proteomes" id="UP000009149"/>
    </source>
</evidence>
<name>B3DUM0_METI4</name>
<reference evidence="1 2" key="1">
    <citation type="journal article" date="2008" name="Biol. Direct">
        <title>Complete genome sequence of the extremely acidophilic methanotroph isolate V4, Methylacidiphilum infernorum, a representative of the bacterial phylum Verrucomicrobia.</title>
        <authorList>
            <person name="Hou S."/>
            <person name="Makarova K.S."/>
            <person name="Saw J.H."/>
            <person name="Senin P."/>
            <person name="Ly B.V."/>
            <person name="Zhou Z."/>
            <person name="Ren Y."/>
            <person name="Wang J."/>
            <person name="Galperin M.Y."/>
            <person name="Omelchenko M.V."/>
            <person name="Wolf Y.I."/>
            <person name="Yutin N."/>
            <person name="Koonin E.V."/>
            <person name="Stott M.B."/>
            <person name="Mountain B.W."/>
            <person name="Crowe M.A."/>
            <person name="Smirnova A.V."/>
            <person name="Dunfield P.F."/>
            <person name="Feng L."/>
            <person name="Wang L."/>
            <person name="Alam M."/>
        </authorList>
    </citation>
    <scope>NUCLEOTIDE SEQUENCE [LARGE SCALE GENOMIC DNA]</scope>
    <source>
        <strain evidence="2">Isolate V4</strain>
    </source>
</reference>
<organism evidence="1 2">
    <name type="scientific">Methylacidiphilum infernorum (isolate V4)</name>
    <name type="common">Methylokorus infernorum (strain V4)</name>
    <dbReference type="NCBI Taxonomy" id="481448"/>
    <lineage>
        <taxon>Bacteria</taxon>
        <taxon>Pseudomonadati</taxon>
        <taxon>Verrucomicrobiota</taxon>
        <taxon>Methylacidiphilae</taxon>
        <taxon>Methylacidiphilales</taxon>
        <taxon>Methylacidiphilaceae</taxon>
        <taxon>Methylacidiphilum (ex Ratnadevi et al. 2023)</taxon>
    </lineage>
</organism>
<dbReference type="STRING" id="481448.Minf_0968"/>
<evidence type="ECO:0000313" key="1">
    <source>
        <dbReference type="EMBL" id="ACD83023.1"/>
    </source>
</evidence>